<comment type="caution">
    <text evidence="10">The sequence shown here is derived from an EMBL/GenBank/DDBJ whole genome shotgun (WGS) entry which is preliminary data.</text>
</comment>
<dbReference type="GO" id="GO:0030378">
    <property type="term" value="F:serine racemase activity"/>
    <property type="evidence" value="ECO:0007669"/>
    <property type="project" value="TreeGrafter"/>
</dbReference>
<comment type="cofactor">
    <cofactor evidence="3">
        <name>Mn(2+)</name>
        <dbReference type="ChEBI" id="CHEBI:29035"/>
    </cofactor>
</comment>
<dbReference type="PANTHER" id="PTHR43050:SF1">
    <property type="entry name" value="SERINE RACEMASE"/>
    <property type="match status" value="1"/>
</dbReference>
<dbReference type="PROSITE" id="PS00165">
    <property type="entry name" value="DEHYDRATASE_SER_THR"/>
    <property type="match status" value="1"/>
</dbReference>
<dbReference type="Proteomes" id="UP000005808">
    <property type="component" value="Unassembled WGS sequence"/>
</dbReference>
<dbReference type="Gene3D" id="3.40.50.1100">
    <property type="match status" value="2"/>
</dbReference>
<accession>H1S1V0</accession>
<dbReference type="PANTHER" id="PTHR43050">
    <property type="entry name" value="SERINE / THREONINE RACEMASE FAMILY MEMBER"/>
    <property type="match status" value="1"/>
</dbReference>
<dbReference type="AlphaFoldDB" id="H1S1V0"/>
<proteinExistence type="inferred from homology"/>
<dbReference type="GO" id="GO:0000287">
    <property type="term" value="F:magnesium ion binding"/>
    <property type="evidence" value="ECO:0007669"/>
    <property type="project" value="TreeGrafter"/>
</dbReference>
<dbReference type="OrthoDB" id="9811476at2"/>
<name>H1S1V0_9BURK</name>
<comment type="cofactor">
    <cofactor evidence="1">
        <name>Ca(2+)</name>
        <dbReference type="ChEBI" id="CHEBI:29108"/>
    </cofactor>
</comment>
<sequence>MLGDMRVPDFADVEQAAEDIAPYVVHTPLLRSSKLDAIAGAPVWLKAENLQITGSFKARGAFNALLSLRSEQRAKGVIAYSTGNHGQAIAWAARQLGVAATIVMPVDAPRNKVVRALAQGARVVHYNRRHESREAIGMRLLEETGGTLIPPGDHPAVLAAGGTVALEALQDLPEAAFDNLGLFAAPCGGGGLLAGCGLVVDTLNPGARLIAAEPAGFDDTMRSLLSGRRESNAIGARTLCDALQASTPAELPYAINKCFLAGAVAVNDAQVSAAIRFALEELRLLVEPGGAVALAALLAGMIDLEGRDGVIVLSGGNVDLPLLQTMLQPTAAAARGT</sequence>
<dbReference type="PATRIC" id="fig|1127483.3.peg.1656"/>
<dbReference type="FunFam" id="3.40.50.1100:FF:000005">
    <property type="entry name" value="Threonine dehydratase catabolic"/>
    <property type="match status" value="1"/>
</dbReference>
<dbReference type="CDD" id="cd01562">
    <property type="entry name" value="Thr-dehyd"/>
    <property type="match status" value="1"/>
</dbReference>
<dbReference type="GO" id="GO:0003941">
    <property type="term" value="F:L-serine ammonia-lyase activity"/>
    <property type="evidence" value="ECO:0007669"/>
    <property type="project" value="TreeGrafter"/>
</dbReference>
<evidence type="ECO:0000256" key="7">
    <source>
        <dbReference type="ARBA" id="ARBA00022898"/>
    </source>
</evidence>
<feature type="domain" description="Tryptophan synthase beta chain-like PALP" evidence="9">
    <location>
        <begin position="22"/>
        <end position="315"/>
    </location>
</feature>
<evidence type="ECO:0000259" key="9">
    <source>
        <dbReference type="Pfam" id="PF00291"/>
    </source>
</evidence>
<evidence type="ECO:0000313" key="11">
    <source>
        <dbReference type="Proteomes" id="UP000005808"/>
    </source>
</evidence>
<comment type="cofactor">
    <cofactor evidence="4">
        <name>Mg(2+)</name>
        <dbReference type="ChEBI" id="CHEBI:18420"/>
    </cofactor>
</comment>
<protein>
    <submittedName>
        <fullName evidence="10">Pyridoxal-phosphate dependent enzyme family protein 1</fullName>
    </submittedName>
</protein>
<comment type="cofactor">
    <cofactor evidence="2">
        <name>pyridoxal 5'-phosphate</name>
        <dbReference type="ChEBI" id="CHEBI:597326"/>
    </cofactor>
</comment>
<dbReference type="InterPro" id="IPR001926">
    <property type="entry name" value="TrpB-like_PALP"/>
</dbReference>
<evidence type="ECO:0000256" key="6">
    <source>
        <dbReference type="ARBA" id="ARBA00022842"/>
    </source>
</evidence>
<gene>
    <name evidence="10" type="ORF">OR16_08242</name>
</gene>
<dbReference type="InterPro" id="IPR036052">
    <property type="entry name" value="TrpB-like_PALP_sf"/>
</dbReference>
<evidence type="ECO:0000256" key="4">
    <source>
        <dbReference type="ARBA" id="ARBA00001946"/>
    </source>
</evidence>
<dbReference type="GO" id="GO:0070179">
    <property type="term" value="P:D-serine biosynthetic process"/>
    <property type="evidence" value="ECO:0007669"/>
    <property type="project" value="TreeGrafter"/>
</dbReference>
<evidence type="ECO:0000256" key="5">
    <source>
        <dbReference type="ARBA" id="ARBA00010869"/>
    </source>
</evidence>
<dbReference type="GO" id="GO:0018114">
    <property type="term" value="F:threonine racemase activity"/>
    <property type="evidence" value="ECO:0007669"/>
    <property type="project" value="TreeGrafter"/>
</dbReference>
<dbReference type="InterPro" id="IPR000634">
    <property type="entry name" value="Ser/Thr_deHydtase_PyrdxlP-BS"/>
</dbReference>
<comment type="similarity">
    <text evidence="5">Belongs to the serine/threonine dehydratase family.</text>
</comment>
<dbReference type="EMBL" id="AHJE01000018">
    <property type="protein sequence ID" value="EHP43444.1"/>
    <property type="molecule type" value="Genomic_DNA"/>
</dbReference>
<organism evidence="10 11">
    <name type="scientific">Cupriavidus basilensis OR16</name>
    <dbReference type="NCBI Taxonomy" id="1127483"/>
    <lineage>
        <taxon>Bacteria</taxon>
        <taxon>Pseudomonadati</taxon>
        <taxon>Pseudomonadota</taxon>
        <taxon>Betaproteobacteria</taxon>
        <taxon>Burkholderiales</taxon>
        <taxon>Burkholderiaceae</taxon>
        <taxon>Cupriavidus</taxon>
    </lineage>
</organism>
<dbReference type="GO" id="GO:0005524">
    <property type="term" value="F:ATP binding"/>
    <property type="evidence" value="ECO:0007669"/>
    <property type="project" value="TreeGrafter"/>
</dbReference>
<keyword evidence="7" id="KW-0663">Pyridoxal phosphate</keyword>
<dbReference type="Pfam" id="PF00291">
    <property type="entry name" value="PALP"/>
    <property type="match status" value="1"/>
</dbReference>
<evidence type="ECO:0000256" key="3">
    <source>
        <dbReference type="ARBA" id="ARBA00001936"/>
    </source>
</evidence>
<evidence type="ECO:0000256" key="8">
    <source>
        <dbReference type="ARBA" id="ARBA00023239"/>
    </source>
</evidence>
<dbReference type="SUPFAM" id="SSF53686">
    <property type="entry name" value="Tryptophan synthase beta subunit-like PLP-dependent enzymes"/>
    <property type="match status" value="1"/>
</dbReference>
<keyword evidence="8" id="KW-0456">Lyase</keyword>
<evidence type="ECO:0000313" key="10">
    <source>
        <dbReference type="EMBL" id="EHP43444.1"/>
    </source>
</evidence>
<keyword evidence="6" id="KW-0460">Magnesium</keyword>
<evidence type="ECO:0000256" key="1">
    <source>
        <dbReference type="ARBA" id="ARBA00001913"/>
    </source>
</evidence>
<reference evidence="10 11" key="1">
    <citation type="journal article" date="2012" name="J. Bacteriol.">
        <title>De Novo Genome Project of Cupriavidus basilensis OR16.</title>
        <authorList>
            <person name="Cserhati M."/>
            <person name="Kriszt B."/>
            <person name="Szoboszlay S."/>
            <person name="Toth A."/>
            <person name="Szabo I."/>
            <person name="Tancsics A."/>
            <person name="Nagy I."/>
            <person name="Horvath B."/>
            <person name="Nagy I."/>
            <person name="Kukolya J."/>
        </authorList>
    </citation>
    <scope>NUCLEOTIDE SEQUENCE [LARGE SCALE GENOMIC DNA]</scope>
    <source>
        <strain evidence="10 11">OR16</strain>
    </source>
</reference>
<evidence type="ECO:0000256" key="2">
    <source>
        <dbReference type="ARBA" id="ARBA00001933"/>
    </source>
</evidence>
<dbReference type="GO" id="GO:0030170">
    <property type="term" value="F:pyridoxal phosphate binding"/>
    <property type="evidence" value="ECO:0007669"/>
    <property type="project" value="InterPro"/>
</dbReference>